<feature type="compositionally biased region" description="Low complexity" evidence="4">
    <location>
        <begin position="364"/>
        <end position="378"/>
    </location>
</feature>
<feature type="region of interest" description="Disordered" evidence="4">
    <location>
        <begin position="189"/>
        <end position="447"/>
    </location>
</feature>
<feature type="compositionally biased region" description="Low complexity" evidence="4">
    <location>
        <begin position="579"/>
        <end position="609"/>
    </location>
</feature>
<gene>
    <name evidence="6" type="ORF">DAT39_023025</name>
</gene>
<dbReference type="SUPFAM" id="SSF56204">
    <property type="entry name" value="Hect, E3 ligase catalytic domain"/>
    <property type="match status" value="1"/>
</dbReference>
<dbReference type="Gene3D" id="3.90.1750.10">
    <property type="entry name" value="Hect, E3 ligase catalytic domains"/>
    <property type="match status" value="1"/>
</dbReference>
<comment type="caution">
    <text evidence="3">Lacks conserved residue(s) required for the propagation of feature annotation.</text>
</comment>
<evidence type="ECO:0000256" key="4">
    <source>
        <dbReference type="SAM" id="MobiDB-lite"/>
    </source>
</evidence>
<evidence type="ECO:0000256" key="2">
    <source>
        <dbReference type="ARBA" id="ARBA00022786"/>
    </source>
</evidence>
<dbReference type="OrthoDB" id="2384350at2759"/>
<keyword evidence="2 3" id="KW-0833">Ubl conjugation pathway</keyword>
<evidence type="ECO:0000256" key="3">
    <source>
        <dbReference type="PROSITE-ProRule" id="PRU00104"/>
    </source>
</evidence>
<evidence type="ECO:0000259" key="5">
    <source>
        <dbReference type="PROSITE" id="PS50237"/>
    </source>
</evidence>
<feature type="region of interest" description="Disordered" evidence="4">
    <location>
        <begin position="579"/>
        <end position="624"/>
    </location>
</feature>
<keyword evidence="7" id="KW-1185">Reference proteome</keyword>
<evidence type="ECO:0000313" key="6">
    <source>
        <dbReference type="EMBL" id="KAF5882736.1"/>
    </source>
</evidence>
<name>A0A8J4TT19_CLAMG</name>
<organism evidence="6 7">
    <name type="scientific">Clarias magur</name>
    <name type="common">Asian catfish</name>
    <name type="synonym">Macropteronotus magur</name>
    <dbReference type="NCBI Taxonomy" id="1594786"/>
    <lineage>
        <taxon>Eukaryota</taxon>
        <taxon>Metazoa</taxon>
        <taxon>Chordata</taxon>
        <taxon>Craniata</taxon>
        <taxon>Vertebrata</taxon>
        <taxon>Euteleostomi</taxon>
        <taxon>Actinopterygii</taxon>
        <taxon>Neopterygii</taxon>
        <taxon>Teleostei</taxon>
        <taxon>Ostariophysi</taxon>
        <taxon>Siluriformes</taxon>
        <taxon>Clariidae</taxon>
        <taxon>Clarias</taxon>
    </lineage>
</organism>
<proteinExistence type="predicted"/>
<dbReference type="EMBL" id="QNUK01001382">
    <property type="protein sequence ID" value="KAF5882736.1"/>
    <property type="molecule type" value="Genomic_DNA"/>
</dbReference>
<feature type="domain" description="HECT" evidence="5">
    <location>
        <begin position="737"/>
        <end position="763"/>
    </location>
</feature>
<dbReference type="AlphaFoldDB" id="A0A8J4TT19"/>
<feature type="compositionally biased region" description="Polar residues" evidence="4">
    <location>
        <begin position="614"/>
        <end position="623"/>
    </location>
</feature>
<evidence type="ECO:0000313" key="7">
    <source>
        <dbReference type="Proteomes" id="UP000727407"/>
    </source>
</evidence>
<feature type="compositionally biased region" description="Low complexity" evidence="4">
    <location>
        <begin position="219"/>
        <end position="234"/>
    </location>
</feature>
<dbReference type="InterPro" id="IPR000569">
    <property type="entry name" value="HECT_dom"/>
</dbReference>
<feature type="compositionally biased region" description="Polar residues" evidence="4">
    <location>
        <begin position="330"/>
        <end position="341"/>
    </location>
</feature>
<feature type="compositionally biased region" description="Polar residues" evidence="4">
    <location>
        <begin position="424"/>
        <end position="447"/>
    </location>
</feature>
<keyword evidence="1" id="KW-0808">Transferase</keyword>
<dbReference type="Proteomes" id="UP000727407">
    <property type="component" value="Unassembled WGS sequence"/>
</dbReference>
<feature type="compositionally biased region" description="Pro residues" evidence="4">
    <location>
        <begin position="279"/>
        <end position="291"/>
    </location>
</feature>
<sequence>MSETSREAASERGFNRAINRLLNALDVARQELASQTDADNMLSATRSTFRRRRRTRRMAETQALADKTTGLWRVKLFLLSKAEEVVLPPHHERCELSKKGLGIPSHDLPEGFSLRNYAQLSWSLQEFKNYVCQCFPAVSLNLIGFHFARADKSKVLKKIQVDTVHELRAAVGRSRVYIVPQTDITLPLEISQTERNRNPSERLPPAGPETVSQSPSAFSPSTQPMATPTAPQTAVRPAVSPTAPPAIPTDPSQSSAPPANGPEVSPTDPPSVYADPSRSPAPPAMSPPLPANRPSLSPTDPPCAFANPPQTAAPPAIVPPSPADRLAASPTPSIYARSSQSPAPPAIGPAVLATGPSPVFTDLSRSSAPPALIAPSPADRLAASPTPSIYARPSQSPAVLATGPSPVYADPSRSSAPPAIIARSTANRLTASPTATPSIYARSSQSPEVLATGPSHVYADPSRSSAPPAIIPPSPVNMPTASHTVLPSIYARPSQSPAPPAIRPAVLATGPSPVYADPSRSSAPPAIIAPSTANRLTASPTATPSIYARSSRSPPSAITPTPLDLTPLASSTVLQLTPPTITVPMTTPSSPFNNNSPSSSRSPSMSRFSVVNIDGSSPRTDLNSAREAGLDSARWLNAGTPEVFYRRSRVEQMNRTSVEDFYIDDSDDGEENDIIVVPFQSDDFPSEEEDLATILTNFQDHLSDDQVSTICVRRKKLLESAIKAISRASFCWTYSPRIEFVGEDADDLGGPQREFFRLLMIEVQTTLGIFEGKGGQVFLSYDQAALDQRKYFKGGNLIAWSVAHGGPCVKALDPTLFQLMCGQEPPLEQFDYRVLPDPDVQSKVQRILQCKSVGDLTALRQDLGDWIAECGVPGIFSATVEDMPKIYAYVVKHYIFLRTAKMINQFTDGMNAFGKLWDLVKENWIAFLPLFTDMQEPLSKAAFKAIFSYSYSRRGTNNREAEEDTIYSWEMVLNMIE</sequence>
<feature type="region of interest" description="Disordered" evidence="4">
    <location>
        <begin position="538"/>
        <end position="565"/>
    </location>
</feature>
<dbReference type="GO" id="GO:0004842">
    <property type="term" value="F:ubiquitin-protein transferase activity"/>
    <property type="evidence" value="ECO:0007669"/>
    <property type="project" value="InterPro"/>
</dbReference>
<reference evidence="6" key="1">
    <citation type="submission" date="2020-07" db="EMBL/GenBank/DDBJ databases">
        <title>Clarias magur genome sequencing, assembly and annotation.</title>
        <authorList>
            <person name="Kushwaha B."/>
            <person name="Kumar R."/>
            <person name="Das P."/>
            <person name="Joshi C.G."/>
            <person name="Kumar D."/>
            <person name="Nagpure N.S."/>
            <person name="Pandey M."/>
            <person name="Agarwal S."/>
            <person name="Srivastava S."/>
            <person name="Singh M."/>
            <person name="Sahoo L."/>
            <person name="Jayasankar P."/>
            <person name="Meher P.K."/>
            <person name="Koringa P.G."/>
            <person name="Iquebal M.A."/>
            <person name="Das S.P."/>
            <person name="Bit A."/>
            <person name="Patnaik S."/>
            <person name="Patel N."/>
            <person name="Shah T.M."/>
            <person name="Hinsu A."/>
            <person name="Jena J.K."/>
        </authorList>
    </citation>
    <scope>NUCLEOTIDE SEQUENCE</scope>
    <source>
        <strain evidence="6">CIFAMagur01</strain>
        <tissue evidence="6">Testis</tissue>
    </source>
</reference>
<accession>A0A8J4TT19</accession>
<evidence type="ECO:0000256" key="1">
    <source>
        <dbReference type="ARBA" id="ARBA00022679"/>
    </source>
</evidence>
<protein>
    <submittedName>
        <fullName evidence="6">G2/M phase-specific E3 ubiquitin-protein ligase-like isoform X2</fullName>
    </submittedName>
</protein>
<comment type="caution">
    <text evidence="6">The sequence shown here is derived from an EMBL/GenBank/DDBJ whole genome shotgun (WGS) entry which is preliminary data.</text>
</comment>
<dbReference type="InterPro" id="IPR035983">
    <property type="entry name" value="Hect_E3_ubiquitin_ligase"/>
</dbReference>
<dbReference type="PROSITE" id="PS50237">
    <property type="entry name" value="HECT"/>
    <property type="match status" value="1"/>
</dbReference>
<feature type="non-terminal residue" evidence="6">
    <location>
        <position position="977"/>
    </location>
</feature>
<feature type="compositionally biased region" description="Polar residues" evidence="4">
    <location>
        <begin position="538"/>
        <end position="559"/>
    </location>
</feature>